<dbReference type="InterPro" id="IPR058240">
    <property type="entry name" value="rSAM_sf"/>
</dbReference>
<evidence type="ECO:0000256" key="14">
    <source>
        <dbReference type="ARBA" id="ARBA00048321"/>
    </source>
</evidence>
<comment type="subcellular location">
    <subcellularLocation>
        <location evidence="1 15">Cytoplasm</location>
    </subcellularLocation>
</comment>
<evidence type="ECO:0000256" key="12">
    <source>
        <dbReference type="ARBA" id="ARBA00023244"/>
    </source>
</evidence>
<name>A0A3D8L8E7_9BACT</name>
<comment type="catalytic activity">
    <reaction evidence="14 15">
        <text>coproporphyrinogen III + 2 S-adenosyl-L-methionine = protoporphyrinogen IX + 2 5'-deoxyadenosine + 2 L-methionine + 2 CO2</text>
        <dbReference type="Rhea" id="RHEA:15425"/>
        <dbReference type="ChEBI" id="CHEBI:16526"/>
        <dbReference type="ChEBI" id="CHEBI:17319"/>
        <dbReference type="ChEBI" id="CHEBI:57307"/>
        <dbReference type="ChEBI" id="CHEBI:57309"/>
        <dbReference type="ChEBI" id="CHEBI:57844"/>
        <dbReference type="ChEBI" id="CHEBI:59789"/>
        <dbReference type="EC" id="1.3.98.3"/>
    </reaction>
</comment>
<reference evidence="20" key="1">
    <citation type="submission" date="2018-08" db="EMBL/GenBank/DDBJ databases">
        <authorList>
            <person name="Liu Z.-W."/>
            <person name="Du Z.-J."/>
        </authorList>
    </citation>
    <scope>NUCLEOTIDE SEQUENCE [LARGE SCALE GENOMIC DNA]</scope>
    <source>
        <strain evidence="20">H4X</strain>
    </source>
</reference>
<evidence type="ECO:0000256" key="11">
    <source>
        <dbReference type="ARBA" id="ARBA00023014"/>
    </source>
</evidence>
<evidence type="ECO:0000256" key="17">
    <source>
        <dbReference type="PIRSR" id="PIRSR000167-2"/>
    </source>
</evidence>
<evidence type="ECO:0000259" key="18">
    <source>
        <dbReference type="PROSITE" id="PS51918"/>
    </source>
</evidence>
<dbReference type="PIRSF" id="PIRSF000167">
    <property type="entry name" value="HemN"/>
    <property type="match status" value="1"/>
</dbReference>
<comment type="similarity">
    <text evidence="3 15">Belongs to the anaerobic coproporphyrinogen-III oxidase family.</text>
</comment>
<dbReference type="PANTHER" id="PTHR13932">
    <property type="entry name" value="COPROPORPHYRINIGEN III OXIDASE"/>
    <property type="match status" value="1"/>
</dbReference>
<dbReference type="AlphaFoldDB" id="A0A3D8L8E7"/>
<dbReference type="SUPFAM" id="SSF102114">
    <property type="entry name" value="Radical SAM enzymes"/>
    <property type="match status" value="1"/>
</dbReference>
<dbReference type="Gene3D" id="1.10.10.920">
    <property type="match status" value="1"/>
</dbReference>
<gene>
    <name evidence="19" type="primary">hemN</name>
    <name evidence="19" type="ORF">DXT99_18885</name>
</gene>
<evidence type="ECO:0000256" key="6">
    <source>
        <dbReference type="ARBA" id="ARBA00022490"/>
    </source>
</evidence>
<dbReference type="InterPro" id="IPR034505">
    <property type="entry name" value="Coproporphyrinogen-III_oxidase"/>
</dbReference>
<feature type="binding site" evidence="16">
    <location>
        <position position="192"/>
    </location>
    <ligand>
        <name>S-adenosyl-L-methionine</name>
        <dbReference type="ChEBI" id="CHEBI:59789"/>
        <label>2</label>
    </ligand>
</feature>
<comment type="caution">
    <text evidence="19">The sequence shown here is derived from an EMBL/GenBank/DDBJ whole genome shotgun (WGS) entry which is preliminary data.</text>
</comment>
<organism evidence="19 20">
    <name type="scientific">Pontibacter diazotrophicus</name>
    <dbReference type="NCBI Taxonomy" id="1400979"/>
    <lineage>
        <taxon>Bacteria</taxon>
        <taxon>Pseudomonadati</taxon>
        <taxon>Bacteroidota</taxon>
        <taxon>Cytophagia</taxon>
        <taxon>Cytophagales</taxon>
        <taxon>Hymenobacteraceae</taxon>
        <taxon>Pontibacter</taxon>
    </lineage>
</organism>
<feature type="binding site" evidence="16">
    <location>
        <position position="180"/>
    </location>
    <ligand>
        <name>S-adenosyl-L-methionine</name>
        <dbReference type="ChEBI" id="CHEBI:59789"/>
        <label>2</label>
    </ligand>
</feature>
<evidence type="ECO:0000256" key="1">
    <source>
        <dbReference type="ARBA" id="ARBA00004496"/>
    </source>
</evidence>
<evidence type="ECO:0000256" key="16">
    <source>
        <dbReference type="PIRSR" id="PIRSR000167-1"/>
    </source>
</evidence>
<dbReference type="EC" id="1.3.98.3" evidence="15"/>
<evidence type="ECO:0000256" key="5">
    <source>
        <dbReference type="ARBA" id="ARBA00022485"/>
    </source>
</evidence>
<dbReference type="InterPro" id="IPR007197">
    <property type="entry name" value="rSAM"/>
</dbReference>
<feature type="binding site" evidence="16">
    <location>
        <begin position="75"/>
        <end position="77"/>
    </location>
    <ligand>
        <name>S-adenosyl-L-methionine</name>
        <dbReference type="ChEBI" id="CHEBI:59789"/>
        <label>2</label>
    </ligand>
</feature>
<evidence type="ECO:0000256" key="9">
    <source>
        <dbReference type="ARBA" id="ARBA00023002"/>
    </source>
</evidence>
<sequence length="459" mass="52157">MNSAPIYTTPAALLAKYDVPSPRYTSYPTVPYWDDAPLTQERWLQHVKKAFRKTNTSEGISLYLHLPFCEQLCTYCGCNKRITKNHGVEEPYMQALLQEWDQYLAAFGEKPRITELHLGGGTPTFFSAENLKKLLESLLSKAEVTPEAEFSVEVHPNATNAAQLQVLYDIGFRRLSVGIQDFDPRVQFVINRIQSFEQTKDLFDTARAIGYTSINGDIIYGLPHQTADSVRHTIGKVKELRPERIAFYSYAHVPWKSKAQRRYSEADLPEPAEKRGLYELGRNLLEEAGYVEIGLDHFALPEDELYIAAQQGKLHRNFMGYTPRHTELLIGLGASSISDTGTAFMQNIKEVEAYEAAVATGQLPIFKGHELTQEDIHIRQHILNLMCRLHTSWSKDEEPYFVDALVRLQPLAADGLVEYRNGYIQVLPAGRPFLRNIAMCLDARLWEAKPTTPEFSRSV</sequence>
<comment type="cofactor">
    <cofactor evidence="15 17">
        <name>[4Fe-4S] cluster</name>
        <dbReference type="ChEBI" id="CHEBI:49883"/>
    </cofactor>
    <text evidence="15 17">Binds 1 [4Fe-4S] cluster. The cluster is coordinated with 3 cysteines and an exchangeable S-adenosyl-L-methionine.</text>
</comment>
<feature type="domain" description="Radical SAM core" evidence="18">
    <location>
        <begin position="54"/>
        <end position="287"/>
    </location>
</feature>
<keyword evidence="20" id="KW-1185">Reference proteome</keyword>
<dbReference type="GO" id="GO:0004109">
    <property type="term" value="F:coproporphyrinogen oxidase activity"/>
    <property type="evidence" value="ECO:0007669"/>
    <property type="project" value="InterPro"/>
</dbReference>
<dbReference type="InterPro" id="IPR006638">
    <property type="entry name" value="Elp3/MiaA/NifB-like_rSAM"/>
</dbReference>
<dbReference type="SFLD" id="SFLDS00029">
    <property type="entry name" value="Radical_SAM"/>
    <property type="match status" value="1"/>
</dbReference>
<evidence type="ECO:0000256" key="15">
    <source>
        <dbReference type="PIRNR" id="PIRNR000167"/>
    </source>
</evidence>
<keyword evidence="6 15" id="KW-0963">Cytoplasm</keyword>
<dbReference type="OrthoDB" id="9808022at2"/>
<dbReference type="Pfam" id="PF04055">
    <property type="entry name" value="Radical_SAM"/>
    <property type="match status" value="1"/>
</dbReference>
<accession>A0A3D8L8E7</accession>
<feature type="binding site" evidence="16">
    <location>
        <position position="63"/>
    </location>
    <ligand>
        <name>S-adenosyl-L-methionine</name>
        <dbReference type="ChEBI" id="CHEBI:59789"/>
        <label>1</label>
    </ligand>
</feature>
<feature type="binding site" evidence="16">
    <location>
        <position position="251"/>
    </location>
    <ligand>
        <name>S-adenosyl-L-methionine</name>
        <dbReference type="ChEBI" id="CHEBI:59789"/>
        <label>2</label>
    </ligand>
</feature>
<dbReference type="InterPro" id="IPR004558">
    <property type="entry name" value="Coprogen_oxidase_HemN"/>
</dbReference>
<evidence type="ECO:0000313" key="20">
    <source>
        <dbReference type="Proteomes" id="UP000256708"/>
    </source>
</evidence>
<keyword evidence="10 15" id="KW-0408">Iron</keyword>
<evidence type="ECO:0000313" key="19">
    <source>
        <dbReference type="EMBL" id="RDV13603.1"/>
    </source>
</evidence>
<feature type="binding site" evidence="16">
    <location>
        <position position="217"/>
    </location>
    <ligand>
        <name>S-adenosyl-L-methionine</name>
        <dbReference type="ChEBI" id="CHEBI:59789"/>
        <label>2</label>
    </ligand>
</feature>
<feature type="binding site" evidence="16">
    <location>
        <position position="120"/>
    </location>
    <ligand>
        <name>S-adenosyl-L-methionine</name>
        <dbReference type="ChEBI" id="CHEBI:59789"/>
        <label>1</label>
    </ligand>
</feature>
<comment type="subunit">
    <text evidence="4">Monomer.</text>
</comment>
<dbReference type="SFLD" id="SFLDG01082">
    <property type="entry name" value="B12-binding_domain_containing"/>
    <property type="match status" value="1"/>
</dbReference>
<dbReference type="GO" id="GO:0051989">
    <property type="term" value="F:coproporphyrinogen dehydrogenase activity"/>
    <property type="evidence" value="ECO:0007669"/>
    <property type="project" value="UniProtKB-EC"/>
</dbReference>
<dbReference type="UniPathway" id="UPA00251">
    <property type="reaction ID" value="UER00323"/>
</dbReference>
<evidence type="ECO:0000256" key="8">
    <source>
        <dbReference type="ARBA" id="ARBA00022723"/>
    </source>
</evidence>
<dbReference type="Proteomes" id="UP000256708">
    <property type="component" value="Unassembled WGS sequence"/>
</dbReference>
<dbReference type="GO" id="GO:0051539">
    <property type="term" value="F:4 iron, 4 sulfur cluster binding"/>
    <property type="evidence" value="ECO:0007669"/>
    <property type="project" value="UniProtKB-KW"/>
</dbReference>
<dbReference type="Gene3D" id="3.80.30.20">
    <property type="entry name" value="tm_1862 like domain"/>
    <property type="match status" value="1"/>
</dbReference>
<feature type="binding site" evidence="16">
    <location>
        <position position="153"/>
    </location>
    <ligand>
        <name>S-adenosyl-L-methionine</name>
        <dbReference type="ChEBI" id="CHEBI:59789"/>
        <label>1</label>
    </ligand>
</feature>
<dbReference type="PANTHER" id="PTHR13932:SF6">
    <property type="entry name" value="OXYGEN-INDEPENDENT COPROPORPHYRINOGEN III OXIDASE"/>
    <property type="match status" value="1"/>
</dbReference>
<evidence type="ECO:0000256" key="7">
    <source>
        <dbReference type="ARBA" id="ARBA00022691"/>
    </source>
</evidence>
<dbReference type="InterPro" id="IPR023404">
    <property type="entry name" value="rSAM_horseshoe"/>
</dbReference>
<feature type="binding site" evidence="17">
    <location>
        <position position="69"/>
    </location>
    <ligand>
        <name>[4Fe-4S] cluster</name>
        <dbReference type="ChEBI" id="CHEBI:49883"/>
        <note>4Fe-4S-S-AdoMet</note>
    </ligand>
</feature>
<dbReference type="GO" id="GO:0046872">
    <property type="term" value="F:metal ion binding"/>
    <property type="evidence" value="ECO:0007669"/>
    <property type="project" value="UniProtKB-KW"/>
</dbReference>
<feature type="binding site" evidence="17">
    <location>
        <position position="73"/>
    </location>
    <ligand>
        <name>[4Fe-4S] cluster</name>
        <dbReference type="ChEBI" id="CHEBI:49883"/>
        <note>4Fe-4S-S-AdoMet</note>
    </ligand>
</feature>
<keyword evidence="5 15" id="KW-0004">4Fe-4S</keyword>
<keyword evidence="12 15" id="KW-0627">Porphyrin biosynthesis</keyword>
<dbReference type="SMART" id="SM00729">
    <property type="entry name" value="Elp3"/>
    <property type="match status" value="1"/>
</dbReference>
<dbReference type="GO" id="GO:0006782">
    <property type="term" value="P:protoporphyrinogen IX biosynthetic process"/>
    <property type="evidence" value="ECO:0007669"/>
    <property type="project" value="UniProtKB-UniPathway"/>
</dbReference>
<keyword evidence="8 15" id="KW-0479">Metal-binding</keyword>
<dbReference type="RefSeq" id="WP_115567143.1">
    <property type="nucleotide sequence ID" value="NZ_QRGR01000022.1"/>
</dbReference>
<comment type="pathway">
    <text evidence="2 15">Porphyrin-containing compound metabolism; protoporphyrin-IX biosynthesis; protoporphyrinogen-IX from coproporphyrinogen-III (AdoMet route): step 1/1.</text>
</comment>
<feature type="binding site" evidence="16">
    <location>
        <begin position="121"/>
        <end position="122"/>
    </location>
    <ligand>
        <name>S-adenosyl-L-methionine</name>
        <dbReference type="ChEBI" id="CHEBI:59789"/>
        <label>2</label>
    </ligand>
</feature>
<protein>
    <recommendedName>
        <fullName evidence="15">Coproporphyrinogen-III oxidase</fullName>
        <ecNumber evidence="15">1.3.98.3</ecNumber>
    </recommendedName>
</protein>
<comment type="function">
    <text evidence="13">Involved in the heme biosynthesis. Catalyzes the anaerobic oxidative decarboxylation of propionate groups of rings A and B of coproporphyrinogen III to yield the vinyl groups in protoporphyrinogen IX.</text>
</comment>
<dbReference type="SFLD" id="SFLDG01065">
    <property type="entry name" value="anaerobic_coproporphyrinogen-I"/>
    <property type="match status" value="1"/>
</dbReference>
<proteinExistence type="inferred from homology"/>
<evidence type="ECO:0000256" key="13">
    <source>
        <dbReference type="ARBA" id="ARBA00024295"/>
    </source>
</evidence>
<dbReference type="PROSITE" id="PS51918">
    <property type="entry name" value="RADICAL_SAM"/>
    <property type="match status" value="1"/>
</dbReference>
<dbReference type="GO" id="GO:0005737">
    <property type="term" value="C:cytoplasm"/>
    <property type="evidence" value="ECO:0007669"/>
    <property type="project" value="UniProtKB-SubCell"/>
</dbReference>
<keyword evidence="9 15" id="KW-0560">Oxidoreductase</keyword>
<evidence type="ECO:0000256" key="3">
    <source>
        <dbReference type="ARBA" id="ARBA00005493"/>
    </source>
</evidence>
<dbReference type="EMBL" id="QRGR01000022">
    <property type="protein sequence ID" value="RDV13603.1"/>
    <property type="molecule type" value="Genomic_DNA"/>
</dbReference>
<feature type="binding site" evidence="16">
    <location>
        <position position="337"/>
    </location>
    <ligand>
        <name>S-adenosyl-L-methionine</name>
        <dbReference type="ChEBI" id="CHEBI:59789"/>
        <label>1</label>
    </ligand>
</feature>
<feature type="binding site" evidence="17">
    <location>
        <position position="76"/>
    </location>
    <ligand>
        <name>[4Fe-4S] cluster</name>
        <dbReference type="ChEBI" id="CHEBI:49883"/>
        <note>4Fe-4S-S-AdoMet</note>
    </ligand>
</feature>
<evidence type="ECO:0000256" key="2">
    <source>
        <dbReference type="ARBA" id="ARBA00004785"/>
    </source>
</evidence>
<dbReference type="NCBIfam" id="TIGR00538">
    <property type="entry name" value="hemN"/>
    <property type="match status" value="1"/>
</dbReference>
<evidence type="ECO:0000256" key="4">
    <source>
        <dbReference type="ARBA" id="ARBA00011245"/>
    </source>
</evidence>
<evidence type="ECO:0000256" key="10">
    <source>
        <dbReference type="ARBA" id="ARBA00023004"/>
    </source>
</evidence>
<keyword evidence="11 15" id="KW-0411">Iron-sulfur</keyword>
<keyword evidence="7 15" id="KW-0949">S-adenosyl-L-methionine</keyword>